<dbReference type="InterPro" id="IPR015943">
    <property type="entry name" value="WD40/YVTN_repeat-like_dom_sf"/>
</dbReference>
<dbReference type="KEGG" id="mre:K649_00980"/>
<evidence type="ECO:0000313" key="3">
    <source>
        <dbReference type="Proteomes" id="UP000013026"/>
    </source>
</evidence>
<dbReference type="Pfam" id="PF14583">
    <property type="entry name" value="Pectate_lyase22"/>
    <property type="match status" value="1"/>
</dbReference>
<dbReference type="PATRIC" id="fig|504728.9.peg.205"/>
<dbReference type="AlphaFoldDB" id="M9X4G5"/>
<proteinExistence type="predicted"/>
<dbReference type="SUPFAM" id="SSF82171">
    <property type="entry name" value="DPP6 N-terminal domain-like"/>
    <property type="match status" value="1"/>
</dbReference>
<dbReference type="Proteomes" id="UP000013026">
    <property type="component" value="Chromosome"/>
</dbReference>
<protein>
    <recommendedName>
        <fullName evidence="1">Oligogalacturonate lyase domain-containing protein</fullName>
    </recommendedName>
</protein>
<sequence length="383" mass="43942">MQGDTMRQFRDPRTGRLITQLTDRGNNVHLYFTENAFDLTRPEIIFRSDRAAKQERAPHENPHYNLFRLNYLTGEITQLTDEDQPVGSVTKTPDSELIAYLTAGKVKLLNTRTGKTTVLYEDKGDYNLYSPSISPNRRYVGFARNERVKAVNTNVNYGGFKESFYQIKDGRITLARTDGSSWFDVHCDTHWLGHFQFAPDDPTLAMFCHEGPWNLVTQRIWLLDLAARQVKPIFRQDEQDSVGHEFWTQDGLIFFDNRGPGHDGTITSAKTQAVVQSPSPDNFRPYVGLMDREGRLVRRIEMPFYCNHYHANPSNTLLVGDDADNLVLIDISGEQARLEVLCEHGTSWHTQASHCHPTWSWDGKRILYASDRGGRVNLYLLEL</sequence>
<evidence type="ECO:0000259" key="1">
    <source>
        <dbReference type="Pfam" id="PF14583"/>
    </source>
</evidence>
<dbReference type="STRING" id="504728.K649_00980"/>
<organism evidence="2 3">
    <name type="scientific">Meiothermus ruber (strain ATCC 35948 / DSM 1279 / VKM B-1258 / 21)</name>
    <name type="common">Thermus ruber</name>
    <dbReference type="NCBI Taxonomy" id="504728"/>
    <lineage>
        <taxon>Bacteria</taxon>
        <taxon>Thermotogati</taxon>
        <taxon>Deinococcota</taxon>
        <taxon>Deinococci</taxon>
        <taxon>Thermales</taxon>
        <taxon>Thermaceae</taxon>
        <taxon>Meiothermus</taxon>
    </lineage>
</organism>
<dbReference type="EMBL" id="CP005385">
    <property type="protein sequence ID" value="AGK03506.1"/>
    <property type="molecule type" value="Genomic_DNA"/>
</dbReference>
<feature type="domain" description="Oligogalacturonate lyase" evidence="1">
    <location>
        <begin position="64"/>
        <end position="382"/>
    </location>
</feature>
<reference evidence="2 3" key="1">
    <citation type="submission" date="2013-04" db="EMBL/GenBank/DDBJ databases">
        <authorList>
            <person name="Chin J."/>
            <person name="Alexander D.H."/>
            <person name="Marks P."/>
            <person name="Korlach J."/>
            <person name="Clum A."/>
            <person name="Copeland A."/>
        </authorList>
    </citation>
    <scope>NUCLEOTIDE SEQUENCE [LARGE SCALE GENOMIC DNA]</scope>
    <source>
        <strain evidence="3">ATCC 35948 / DSM 1279 / VKM B-1258 / 21</strain>
    </source>
</reference>
<dbReference type="InterPro" id="IPR027946">
    <property type="entry name" value="Ogl_dom"/>
</dbReference>
<dbReference type="Gene3D" id="2.130.10.10">
    <property type="entry name" value="YVTN repeat-like/Quinoprotein amine dehydrogenase"/>
    <property type="match status" value="1"/>
</dbReference>
<accession>M9X4G5</accession>
<dbReference type="GO" id="GO:0047487">
    <property type="term" value="F:oligogalacturonide lyase activity"/>
    <property type="evidence" value="ECO:0007669"/>
    <property type="project" value="InterPro"/>
</dbReference>
<evidence type="ECO:0000313" key="2">
    <source>
        <dbReference type="EMBL" id="AGK03506.1"/>
    </source>
</evidence>
<dbReference type="eggNOG" id="COG0823">
    <property type="taxonomic scope" value="Bacteria"/>
</dbReference>
<gene>
    <name evidence="2" type="ORF">K649_00980</name>
</gene>
<dbReference type="GO" id="GO:0045490">
    <property type="term" value="P:pectin catabolic process"/>
    <property type="evidence" value="ECO:0007669"/>
    <property type="project" value="InterPro"/>
</dbReference>
<name>M9X4G5_MEIRD</name>